<gene>
    <name evidence="7" type="ORF">EBN03_24680</name>
</gene>
<keyword evidence="4 5" id="KW-0472">Membrane</keyword>
<protein>
    <submittedName>
        <fullName evidence="7">FUSC family protein</fullName>
    </submittedName>
</protein>
<feature type="domain" description="Integral membrane bound transporter" evidence="6">
    <location>
        <begin position="318"/>
        <end position="444"/>
    </location>
</feature>
<feature type="transmembrane region" description="Helical" evidence="5">
    <location>
        <begin position="431"/>
        <end position="449"/>
    </location>
</feature>
<feature type="transmembrane region" description="Helical" evidence="5">
    <location>
        <begin position="89"/>
        <end position="108"/>
    </location>
</feature>
<evidence type="ECO:0000256" key="1">
    <source>
        <dbReference type="ARBA" id="ARBA00004141"/>
    </source>
</evidence>
<keyword evidence="3 5" id="KW-1133">Transmembrane helix</keyword>
<reference evidence="7 8" key="1">
    <citation type="submission" date="2018-10" db="EMBL/GenBank/DDBJ databases">
        <title>Isolation from cow dung.</title>
        <authorList>
            <person name="Ling L."/>
        </authorList>
    </citation>
    <scope>NUCLEOTIDE SEQUENCE [LARGE SCALE GENOMIC DNA]</scope>
    <source>
        <strain evidence="7 8">NEAU-LL90</strain>
    </source>
</reference>
<evidence type="ECO:0000313" key="8">
    <source>
        <dbReference type="Proteomes" id="UP000279275"/>
    </source>
</evidence>
<comment type="subcellular location">
    <subcellularLocation>
        <location evidence="1">Membrane</location>
        <topology evidence="1">Multi-pass membrane protein</topology>
    </subcellularLocation>
</comment>
<dbReference type="EMBL" id="RFFH01000013">
    <property type="protein sequence ID" value="RMI29615.1"/>
    <property type="molecule type" value="Genomic_DNA"/>
</dbReference>
<feature type="transmembrane region" description="Helical" evidence="5">
    <location>
        <begin position="54"/>
        <end position="77"/>
    </location>
</feature>
<evidence type="ECO:0000313" key="7">
    <source>
        <dbReference type="EMBL" id="RMI29615.1"/>
    </source>
</evidence>
<proteinExistence type="predicted"/>
<sequence length="558" mass="58313">MVSSDRINGEPSFPSAAHTLPARLRRRQVLWRLAGPPRYAAATRAGLALGIPAMLAYALGFRHEALIVALGTFAAFYGEGRPYRMRGRLIATVGLVLIGVVALGAVTARVLPVGSPSGRILEITVLAAVAGVSTYVADAVGLPPPGSYFIVLGCGAALVMSSGGMPVRSIVPATAAGVLSSVIVGLVPALIDRRKPERSAVGAAARAVAAYQAAGAGRPHPVTERRAAAEAIWAAWAAVHDAGLSAKSALVVQLMVAHRDFTHTTDRTGAGPDQRVMADPGHLPMARPTLRQRLRWSWAPASHATVTAVRVTVAAVAAATIATLLGLGRPDWALLAATLVLNMGPDRPRGVVRALQRFGGTALGLVLLGGLEWLSPSGVALILVLVTLQFLVELFVAGNYGLAVVFITPLALLLGGPGAHSSVPRLLGERMAETTIGVVTAVVVLWVVLPHAHRATLALIQRRVADTTAELLAALRADPASNDTWALRRLLRFELAGLARSSVTAAHDDRDWARANGDTAAALEHVGFGVLAECWSIPDGGQLPNPQRWERALRAAVE</sequence>
<dbReference type="InterPro" id="IPR049453">
    <property type="entry name" value="Memb_transporter_dom"/>
</dbReference>
<feature type="transmembrane region" description="Helical" evidence="5">
    <location>
        <begin position="301"/>
        <end position="325"/>
    </location>
</feature>
<name>A0A3M2L1E0_9NOCA</name>
<feature type="transmembrane region" description="Helical" evidence="5">
    <location>
        <begin position="373"/>
        <end position="392"/>
    </location>
</feature>
<dbReference type="Pfam" id="PF13515">
    <property type="entry name" value="FUSC_2"/>
    <property type="match status" value="1"/>
</dbReference>
<organism evidence="7 8">
    <name type="scientific">Nocardia stercoris</name>
    <dbReference type="NCBI Taxonomy" id="2483361"/>
    <lineage>
        <taxon>Bacteria</taxon>
        <taxon>Bacillati</taxon>
        <taxon>Actinomycetota</taxon>
        <taxon>Actinomycetes</taxon>
        <taxon>Mycobacteriales</taxon>
        <taxon>Nocardiaceae</taxon>
        <taxon>Nocardia</taxon>
    </lineage>
</organism>
<keyword evidence="2 5" id="KW-0812">Transmembrane</keyword>
<dbReference type="GO" id="GO:0016020">
    <property type="term" value="C:membrane"/>
    <property type="evidence" value="ECO:0007669"/>
    <property type="project" value="UniProtKB-SubCell"/>
</dbReference>
<keyword evidence="8" id="KW-1185">Reference proteome</keyword>
<feature type="transmembrane region" description="Helical" evidence="5">
    <location>
        <begin position="399"/>
        <end position="419"/>
    </location>
</feature>
<accession>A0A3M2L1E0</accession>
<evidence type="ECO:0000256" key="3">
    <source>
        <dbReference type="ARBA" id="ARBA00022989"/>
    </source>
</evidence>
<evidence type="ECO:0000256" key="4">
    <source>
        <dbReference type="ARBA" id="ARBA00023136"/>
    </source>
</evidence>
<evidence type="ECO:0000259" key="6">
    <source>
        <dbReference type="Pfam" id="PF13515"/>
    </source>
</evidence>
<dbReference type="AlphaFoldDB" id="A0A3M2L1E0"/>
<dbReference type="Proteomes" id="UP000279275">
    <property type="component" value="Unassembled WGS sequence"/>
</dbReference>
<feature type="transmembrane region" description="Helical" evidence="5">
    <location>
        <begin position="170"/>
        <end position="191"/>
    </location>
</feature>
<evidence type="ECO:0000256" key="5">
    <source>
        <dbReference type="SAM" id="Phobius"/>
    </source>
</evidence>
<comment type="caution">
    <text evidence="7">The sequence shown here is derived from an EMBL/GenBank/DDBJ whole genome shotgun (WGS) entry which is preliminary data.</text>
</comment>
<evidence type="ECO:0000256" key="2">
    <source>
        <dbReference type="ARBA" id="ARBA00022692"/>
    </source>
</evidence>